<dbReference type="Proteomes" id="UP001500507">
    <property type="component" value="Unassembled WGS sequence"/>
</dbReference>
<dbReference type="InterPro" id="IPR029026">
    <property type="entry name" value="tRNA_m1G_MTases_N"/>
</dbReference>
<dbReference type="EMBL" id="BAAAFG010000016">
    <property type="protein sequence ID" value="GAA0873462.1"/>
    <property type="molecule type" value="Genomic_DNA"/>
</dbReference>
<dbReference type="PANTHER" id="PTHR46429:SF1">
    <property type="entry name" value="23S RRNA (GUANOSINE-2'-O-)-METHYLTRANSFERASE RLMB"/>
    <property type="match status" value="1"/>
</dbReference>
<gene>
    <name evidence="4" type="primary">rlmB</name>
    <name evidence="4" type="ORF">GCM10009117_26090</name>
</gene>
<evidence type="ECO:0000256" key="1">
    <source>
        <dbReference type="ARBA" id="ARBA00022603"/>
    </source>
</evidence>
<dbReference type="InterPro" id="IPR029064">
    <property type="entry name" value="Ribosomal_eL30-like_sf"/>
</dbReference>
<name>A0ABN1MKF0_9FLAO</name>
<dbReference type="Pfam" id="PF08032">
    <property type="entry name" value="SpoU_sub_bind"/>
    <property type="match status" value="1"/>
</dbReference>
<proteinExistence type="predicted"/>
<dbReference type="SUPFAM" id="SSF75217">
    <property type="entry name" value="alpha/beta knot"/>
    <property type="match status" value="1"/>
</dbReference>
<sequence>MEALESERPIEKVYLQKDLNSGMIKRIQQKIAQTSAAVSVVPVQKLDRLAKGNNHQGVVAVIAPVAFRKLEEVVEAVLEKEKTPLFLLLDGVTDVRNLGAIMRTAGCTGVDAIIVPKTGSAPLNAEVVKTSAGAIFTIPVCKVDHLKDAVYYLKASGINIVAATEKTEDLLYTVDFRKPAAIIMGDEGRGVHSSLLSMADHNVKLPMTGNINSLNVSVACGAFLYEVVRQRQ</sequence>
<accession>A0ABN1MKF0</accession>
<dbReference type="SMART" id="SM00967">
    <property type="entry name" value="SpoU_sub_bind"/>
    <property type="match status" value="1"/>
</dbReference>
<keyword evidence="5" id="KW-1185">Reference proteome</keyword>
<evidence type="ECO:0000256" key="2">
    <source>
        <dbReference type="ARBA" id="ARBA00022679"/>
    </source>
</evidence>
<dbReference type="Gene3D" id="3.40.1280.10">
    <property type="match status" value="1"/>
</dbReference>
<dbReference type="InterPro" id="IPR004441">
    <property type="entry name" value="rRNA_MeTrfase_TrmH"/>
</dbReference>
<reference evidence="4 5" key="1">
    <citation type="journal article" date="2019" name="Int. J. Syst. Evol. Microbiol.">
        <title>The Global Catalogue of Microorganisms (GCM) 10K type strain sequencing project: providing services to taxonomists for standard genome sequencing and annotation.</title>
        <authorList>
            <consortium name="The Broad Institute Genomics Platform"/>
            <consortium name="The Broad Institute Genome Sequencing Center for Infectious Disease"/>
            <person name="Wu L."/>
            <person name="Ma J."/>
        </authorList>
    </citation>
    <scope>NUCLEOTIDE SEQUENCE [LARGE SCALE GENOMIC DNA]</scope>
    <source>
        <strain evidence="4 5">JCM 16082</strain>
    </source>
</reference>
<keyword evidence="2" id="KW-0808">Transferase</keyword>
<dbReference type="NCBIfam" id="TIGR00186">
    <property type="entry name" value="rRNA_methyl_3"/>
    <property type="match status" value="1"/>
</dbReference>
<dbReference type="InterPro" id="IPR013123">
    <property type="entry name" value="SpoU_subst-bd"/>
</dbReference>
<dbReference type="InterPro" id="IPR001537">
    <property type="entry name" value="SpoU_MeTrfase"/>
</dbReference>
<dbReference type="SUPFAM" id="SSF55315">
    <property type="entry name" value="L30e-like"/>
    <property type="match status" value="1"/>
</dbReference>
<comment type="caution">
    <text evidence="4">The sequence shown here is derived from an EMBL/GenBank/DDBJ whole genome shotgun (WGS) entry which is preliminary data.</text>
</comment>
<evidence type="ECO:0000313" key="4">
    <source>
        <dbReference type="EMBL" id="GAA0873462.1"/>
    </source>
</evidence>
<dbReference type="Pfam" id="PF00588">
    <property type="entry name" value="SpoU_methylase"/>
    <property type="match status" value="1"/>
</dbReference>
<protein>
    <submittedName>
        <fullName evidence="4">23S rRNA (Guanosine(2251)-2'-O)-methyltransferase RlmB</fullName>
    </submittedName>
</protein>
<feature type="domain" description="RNA 2-O ribose methyltransferase substrate binding" evidence="3">
    <location>
        <begin position="1"/>
        <end position="68"/>
    </location>
</feature>
<dbReference type="CDD" id="cd18103">
    <property type="entry name" value="SpoU-like_RlmB"/>
    <property type="match status" value="1"/>
</dbReference>
<keyword evidence="1" id="KW-0489">Methyltransferase</keyword>
<organism evidence="4 5">
    <name type="scientific">Gangjinia marincola</name>
    <dbReference type="NCBI Taxonomy" id="578463"/>
    <lineage>
        <taxon>Bacteria</taxon>
        <taxon>Pseudomonadati</taxon>
        <taxon>Bacteroidota</taxon>
        <taxon>Flavobacteriia</taxon>
        <taxon>Flavobacteriales</taxon>
        <taxon>Flavobacteriaceae</taxon>
        <taxon>Gangjinia</taxon>
    </lineage>
</organism>
<dbReference type="PANTHER" id="PTHR46429">
    <property type="entry name" value="23S RRNA (GUANOSINE-2'-O-)-METHYLTRANSFERASE RLMB"/>
    <property type="match status" value="1"/>
</dbReference>
<dbReference type="InterPro" id="IPR029028">
    <property type="entry name" value="Alpha/beta_knot_MTases"/>
</dbReference>
<evidence type="ECO:0000313" key="5">
    <source>
        <dbReference type="Proteomes" id="UP001500507"/>
    </source>
</evidence>
<dbReference type="Gene3D" id="3.30.1330.30">
    <property type="match status" value="1"/>
</dbReference>
<evidence type="ECO:0000259" key="3">
    <source>
        <dbReference type="SMART" id="SM00967"/>
    </source>
</evidence>